<feature type="binding site" evidence="9">
    <location>
        <position position="90"/>
    </location>
    <ligand>
        <name>substrate</name>
    </ligand>
</feature>
<dbReference type="Pfam" id="PF01467">
    <property type="entry name" value="CTP_transf_like"/>
    <property type="match status" value="1"/>
</dbReference>
<evidence type="ECO:0000256" key="3">
    <source>
        <dbReference type="ARBA" id="ARBA00022695"/>
    </source>
</evidence>
<keyword evidence="6 9" id="KW-0460">Magnesium</keyword>
<proteinExistence type="inferred from homology"/>
<keyword evidence="4 9" id="KW-0547">Nucleotide-binding</keyword>
<dbReference type="Gene3D" id="3.40.50.620">
    <property type="entry name" value="HUPs"/>
    <property type="match status" value="1"/>
</dbReference>
<keyword evidence="1 9" id="KW-0963">Cytoplasm</keyword>
<dbReference type="InterPro" id="IPR001980">
    <property type="entry name" value="PPAT"/>
</dbReference>
<dbReference type="HAMAP" id="MF_00151">
    <property type="entry name" value="PPAT_bact"/>
    <property type="match status" value="1"/>
</dbReference>
<dbReference type="InterPro" id="IPR014729">
    <property type="entry name" value="Rossmann-like_a/b/a_fold"/>
</dbReference>
<dbReference type="GO" id="GO:0005737">
    <property type="term" value="C:cytoplasm"/>
    <property type="evidence" value="ECO:0007669"/>
    <property type="project" value="UniProtKB-SubCell"/>
</dbReference>
<evidence type="ECO:0000313" key="11">
    <source>
        <dbReference type="EMBL" id="MBU2692467.1"/>
    </source>
</evidence>
<comment type="caution">
    <text evidence="11">The sequence shown here is derived from an EMBL/GenBank/DDBJ whole genome shotgun (WGS) entry which is preliminary data.</text>
</comment>
<dbReference type="GO" id="GO:0004595">
    <property type="term" value="F:pantetheine-phosphate adenylyltransferase activity"/>
    <property type="evidence" value="ECO:0007669"/>
    <property type="project" value="UniProtKB-UniRule"/>
</dbReference>
<evidence type="ECO:0000256" key="9">
    <source>
        <dbReference type="HAMAP-Rule" id="MF_00151"/>
    </source>
</evidence>
<reference evidence="11" key="1">
    <citation type="submission" date="2021-05" db="EMBL/GenBank/DDBJ databases">
        <title>Energy efficiency and biological interactions define the core microbiome of deep oligotrophic groundwater.</title>
        <authorList>
            <person name="Mehrshad M."/>
            <person name="Lopez-Fernandez M."/>
            <person name="Bell E."/>
            <person name="Bernier-Latmani R."/>
            <person name="Bertilsson S."/>
            <person name="Dopson M."/>
        </authorList>
    </citation>
    <scope>NUCLEOTIDE SEQUENCE</scope>
    <source>
        <strain evidence="11">Modern_marine.mb.64</strain>
    </source>
</reference>
<evidence type="ECO:0000256" key="4">
    <source>
        <dbReference type="ARBA" id="ARBA00022741"/>
    </source>
</evidence>
<evidence type="ECO:0000256" key="2">
    <source>
        <dbReference type="ARBA" id="ARBA00022679"/>
    </source>
</evidence>
<dbReference type="CDD" id="cd02163">
    <property type="entry name" value="PPAT"/>
    <property type="match status" value="1"/>
</dbReference>
<feature type="binding site" evidence="9">
    <location>
        <position position="42"/>
    </location>
    <ligand>
        <name>substrate</name>
    </ligand>
</feature>
<evidence type="ECO:0000256" key="5">
    <source>
        <dbReference type="ARBA" id="ARBA00022840"/>
    </source>
</evidence>
<evidence type="ECO:0000259" key="10">
    <source>
        <dbReference type="Pfam" id="PF01467"/>
    </source>
</evidence>
<feature type="binding site" evidence="9">
    <location>
        <begin position="91"/>
        <end position="93"/>
    </location>
    <ligand>
        <name>ATP</name>
        <dbReference type="ChEBI" id="CHEBI:30616"/>
    </ligand>
</feature>
<comment type="function">
    <text evidence="9">Reversibly transfers an adenylyl group from ATP to 4'-phosphopantetheine, yielding dephospho-CoA (dPCoA) and pyrophosphate.</text>
</comment>
<dbReference type="EMBL" id="JAHJDP010000092">
    <property type="protein sequence ID" value="MBU2692467.1"/>
    <property type="molecule type" value="Genomic_DNA"/>
</dbReference>
<comment type="catalytic activity">
    <reaction evidence="8 9">
        <text>(R)-4'-phosphopantetheine + ATP + H(+) = 3'-dephospho-CoA + diphosphate</text>
        <dbReference type="Rhea" id="RHEA:19801"/>
        <dbReference type="ChEBI" id="CHEBI:15378"/>
        <dbReference type="ChEBI" id="CHEBI:30616"/>
        <dbReference type="ChEBI" id="CHEBI:33019"/>
        <dbReference type="ChEBI" id="CHEBI:57328"/>
        <dbReference type="ChEBI" id="CHEBI:61723"/>
        <dbReference type="EC" id="2.7.7.3"/>
    </reaction>
</comment>
<dbReference type="NCBIfam" id="TIGR01510">
    <property type="entry name" value="coaD_prev_kdtB"/>
    <property type="match status" value="1"/>
</dbReference>
<evidence type="ECO:0000256" key="7">
    <source>
        <dbReference type="ARBA" id="ARBA00022993"/>
    </source>
</evidence>
<keyword evidence="5 9" id="KW-0067">ATP-binding</keyword>
<dbReference type="SUPFAM" id="SSF52374">
    <property type="entry name" value="Nucleotidylyl transferase"/>
    <property type="match status" value="1"/>
</dbReference>
<feature type="domain" description="Cytidyltransferase-like" evidence="10">
    <location>
        <begin position="6"/>
        <end position="136"/>
    </location>
</feature>
<keyword evidence="2 9" id="KW-0808">Transferase</keyword>
<keyword evidence="3 9" id="KW-0548">Nucleotidyltransferase</keyword>
<dbReference type="Proteomes" id="UP000777784">
    <property type="component" value="Unassembled WGS sequence"/>
</dbReference>
<feature type="site" description="Transition state stabilizer" evidence="9">
    <location>
        <position position="18"/>
    </location>
</feature>
<feature type="binding site" evidence="9">
    <location>
        <position position="101"/>
    </location>
    <ligand>
        <name>ATP</name>
        <dbReference type="ChEBI" id="CHEBI:30616"/>
    </ligand>
</feature>
<accession>A0A948W4Q2</accession>
<evidence type="ECO:0000313" key="12">
    <source>
        <dbReference type="Proteomes" id="UP000777784"/>
    </source>
</evidence>
<feature type="binding site" evidence="9">
    <location>
        <begin position="10"/>
        <end position="11"/>
    </location>
    <ligand>
        <name>ATP</name>
        <dbReference type="ChEBI" id="CHEBI:30616"/>
    </ligand>
</feature>
<gene>
    <name evidence="9 11" type="primary">coaD</name>
    <name evidence="11" type="ORF">KJ970_16215</name>
</gene>
<dbReference type="NCBIfam" id="TIGR00125">
    <property type="entry name" value="cyt_tran_rel"/>
    <property type="match status" value="1"/>
</dbReference>
<dbReference type="InterPro" id="IPR004821">
    <property type="entry name" value="Cyt_trans-like"/>
</dbReference>
<sequence>MAKRGLFPGTFDPVTLGHINIMERGLRVFDELVIAVADQHRKNPIFDAKSRIDMIRHSLPDGIKNQIQIEVFRELQVEFARKKGITIIIRGLRVLSDFEYEFQIASMNQRLAPELETIFLAPQPRYSFITSTMVKEVARYGGDLTGLVSPYVAKRLQEYYGIAFGDKIKRKDS</sequence>
<keyword evidence="7 9" id="KW-0173">Coenzyme A biosynthesis</keyword>
<dbReference type="PANTHER" id="PTHR21342">
    <property type="entry name" value="PHOSPHOPANTETHEINE ADENYLYLTRANSFERASE"/>
    <property type="match status" value="1"/>
</dbReference>
<comment type="caution">
    <text evidence="9">Lacks conserved residue(s) required for the propagation of feature annotation.</text>
</comment>
<dbReference type="AlphaFoldDB" id="A0A948W4Q2"/>
<evidence type="ECO:0000256" key="6">
    <source>
        <dbReference type="ARBA" id="ARBA00022842"/>
    </source>
</evidence>
<dbReference type="EC" id="2.7.7.3" evidence="9"/>
<feature type="binding site" evidence="9">
    <location>
        <position position="10"/>
    </location>
    <ligand>
        <name>substrate</name>
    </ligand>
</feature>
<feature type="binding site" evidence="9">
    <location>
        <begin position="126"/>
        <end position="132"/>
    </location>
    <ligand>
        <name>ATP</name>
        <dbReference type="ChEBI" id="CHEBI:30616"/>
    </ligand>
</feature>
<evidence type="ECO:0000256" key="8">
    <source>
        <dbReference type="ARBA" id="ARBA00029346"/>
    </source>
</evidence>
<dbReference type="PRINTS" id="PR01020">
    <property type="entry name" value="LPSBIOSNTHSS"/>
</dbReference>
<comment type="similarity">
    <text evidence="9">Belongs to the bacterial CoaD family.</text>
</comment>
<dbReference type="GO" id="GO:0005524">
    <property type="term" value="F:ATP binding"/>
    <property type="evidence" value="ECO:0007669"/>
    <property type="project" value="UniProtKB-KW"/>
</dbReference>
<evidence type="ECO:0000256" key="1">
    <source>
        <dbReference type="ARBA" id="ARBA00022490"/>
    </source>
</evidence>
<dbReference type="GO" id="GO:0015937">
    <property type="term" value="P:coenzyme A biosynthetic process"/>
    <property type="evidence" value="ECO:0007669"/>
    <property type="project" value="UniProtKB-UniRule"/>
</dbReference>
<comment type="cofactor">
    <cofactor evidence="9">
        <name>Mg(2+)</name>
        <dbReference type="ChEBI" id="CHEBI:18420"/>
    </cofactor>
</comment>
<organism evidence="11 12">
    <name type="scientific">Eiseniibacteriota bacterium</name>
    <dbReference type="NCBI Taxonomy" id="2212470"/>
    <lineage>
        <taxon>Bacteria</taxon>
        <taxon>Candidatus Eiseniibacteriota</taxon>
    </lineage>
</organism>
<comment type="subunit">
    <text evidence="9">Homohexamer.</text>
</comment>
<comment type="subcellular location">
    <subcellularLocation>
        <location evidence="9">Cytoplasm</location>
    </subcellularLocation>
</comment>
<protein>
    <recommendedName>
        <fullName evidence="9">Phosphopantetheine adenylyltransferase</fullName>
        <ecNumber evidence="9">2.7.7.3</ecNumber>
    </recommendedName>
    <alternativeName>
        <fullName evidence="9">Dephospho-CoA pyrophosphorylase</fullName>
    </alternativeName>
    <alternativeName>
        <fullName evidence="9">Pantetheine-phosphate adenylyltransferase</fullName>
        <shortName evidence="9">PPAT</shortName>
    </alternativeName>
</protein>
<comment type="pathway">
    <text evidence="9">Cofactor biosynthesis; coenzyme A biosynthesis; CoA from (R)-pantothenate: step 4/5.</text>
</comment>
<feature type="binding site" evidence="9">
    <location>
        <position position="18"/>
    </location>
    <ligand>
        <name>ATP</name>
        <dbReference type="ChEBI" id="CHEBI:30616"/>
    </ligand>
</feature>
<dbReference type="PANTHER" id="PTHR21342:SF1">
    <property type="entry name" value="PHOSPHOPANTETHEINE ADENYLYLTRANSFERASE"/>
    <property type="match status" value="1"/>
</dbReference>
<name>A0A948W4Q2_UNCEI</name>